<dbReference type="Gene3D" id="1.10.287.2250">
    <property type="match status" value="1"/>
</dbReference>
<keyword evidence="3" id="KW-0378">Hydrolase</keyword>
<dbReference type="InterPro" id="IPR025661">
    <property type="entry name" value="Pept_asp_AS"/>
</dbReference>
<dbReference type="InterPro" id="IPR013128">
    <property type="entry name" value="Peptidase_C1A"/>
</dbReference>
<dbReference type="Pfam" id="PF08246">
    <property type="entry name" value="Inhibitor_I29"/>
    <property type="match status" value="1"/>
</dbReference>
<dbReference type="Pfam" id="PF00112">
    <property type="entry name" value="Peptidase_C1"/>
    <property type="match status" value="1"/>
</dbReference>
<evidence type="ECO:0000256" key="1">
    <source>
        <dbReference type="ARBA" id="ARBA00008455"/>
    </source>
</evidence>
<proteinExistence type="inferred from homology"/>
<dbReference type="PROSITE" id="PS00640">
    <property type="entry name" value="THIOL_PROTEASE_ASN"/>
    <property type="match status" value="1"/>
</dbReference>
<dbReference type="InterPro" id="IPR000668">
    <property type="entry name" value="Peptidase_C1A_C"/>
</dbReference>
<reference evidence="9 10" key="1">
    <citation type="journal article" date="2019" name="Gigascience">
        <title>Whole-genome sequence of the oriental lung fluke Paragonimus westermani.</title>
        <authorList>
            <person name="Oey H."/>
            <person name="Zakrzewski M."/>
            <person name="Narain K."/>
            <person name="Devi K.R."/>
            <person name="Agatsuma T."/>
            <person name="Nawaratna S."/>
            <person name="Gobert G.N."/>
            <person name="Jones M.K."/>
            <person name="Ragan M.A."/>
            <person name="McManus D.P."/>
            <person name="Krause L."/>
        </authorList>
    </citation>
    <scope>NUCLEOTIDE SEQUENCE [LARGE SCALE GENOMIC DNA]</scope>
    <source>
        <strain evidence="9 10">IND2009</strain>
    </source>
</reference>
<keyword evidence="4" id="KW-0788">Thiol protease</keyword>
<dbReference type="SMART" id="SM00645">
    <property type="entry name" value="Pept_C1"/>
    <property type="match status" value="1"/>
</dbReference>
<sequence>MRMDGLEAQKYYPCIAGKRRYKLNRSKLGAEIDGATALWPDQSKQAAWLAEHGPVVSSFNCNHLQVPDSARELYEQFKRDYGKVYANEDDQKRFAIFKDNLMRAQKLQLKDQGTARYGVTQFSDLTPEEFAAKYLSPLVNDDQVERVRPTGLKAAPERMDWRAKGAVTAVENQGSCGSCWAFSAAGNVEGQWFIKTGQLVSLSKQQLVDCDRVAEGCNGGWPVSSYLEIMYMGGLESQDDYPYVGVEQKCALNKEKLLAKIDDLIVLGAYEEDHAAYLAEHGPLSTLLNAVALQHYQSGILKPTFDECPDTELNHAVLTVGYDTEGDIPYWIIKNSWGTDWGEKGYFRLLRGDYTCGI</sequence>
<name>A0A5J4N8T6_9TREM</name>
<dbReference type="PRINTS" id="PR00705">
    <property type="entry name" value="PAPAIN"/>
</dbReference>
<keyword evidence="6" id="KW-1015">Disulfide bond</keyword>
<evidence type="ECO:0000256" key="5">
    <source>
        <dbReference type="ARBA" id="ARBA00023145"/>
    </source>
</evidence>
<evidence type="ECO:0000256" key="4">
    <source>
        <dbReference type="ARBA" id="ARBA00022807"/>
    </source>
</evidence>
<dbReference type="SUPFAM" id="SSF54001">
    <property type="entry name" value="Cysteine proteinases"/>
    <property type="match status" value="1"/>
</dbReference>
<evidence type="ECO:0000256" key="2">
    <source>
        <dbReference type="ARBA" id="ARBA00022670"/>
    </source>
</evidence>
<dbReference type="PROSITE" id="PS00639">
    <property type="entry name" value="THIOL_PROTEASE_HIS"/>
    <property type="match status" value="1"/>
</dbReference>
<dbReference type="EMBL" id="QNGE01005670">
    <property type="protein sequence ID" value="KAA3671877.1"/>
    <property type="molecule type" value="Genomic_DNA"/>
</dbReference>
<dbReference type="Proteomes" id="UP000324629">
    <property type="component" value="Unassembled WGS sequence"/>
</dbReference>
<evidence type="ECO:0000256" key="6">
    <source>
        <dbReference type="ARBA" id="ARBA00023157"/>
    </source>
</evidence>
<feature type="domain" description="Peptidase C1A papain C-terminal" evidence="7">
    <location>
        <begin position="155"/>
        <end position="358"/>
    </location>
</feature>
<feature type="domain" description="Cathepsin propeptide inhibitor" evidence="8">
    <location>
        <begin position="74"/>
        <end position="130"/>
    </location>
</feature>
<dbReference type="PANTHER" id="PTHR12411">
    <property type="entry name" value="CYSTEINE PROTEASE FAMILY C1-RELATED"/>
    <property type="match status" value="1"/>
</dbReference>
<accession>A0A5J4N8T6</accession>
<dbReference type="InterPro" id="IPR013201">
    <property type="entry name" value="Prot_inhib_I29"/>
</dbReference>
<evidence type="ECO:0000259" key="7">
    <source>
        <dbReference type="SMART" id="SM00645"/>
    </source>
</evidence>
<evidence type="ECO:0000256" key="3">
    <source>
        <dbReference type="ARBA" id="ARBA00022801"/>
    </source>
</evidence>
<dbReference type="AlphaFoldDB" id="A0A5J4N8T6"/>
<dbReference type="SMART" id="SM00848">
    <property type="entry name" value="Inhibitor_I29"/>
    <property type="match status" value="1"/>
</dbReference>
<keyword evidence="5" id="KW-0865">Zymogen</keyword>
<dbReference type="FunFam" id="3.90.70.10:FF:000332">
    <property type="entry name" value="Cathepsin L1"/>
    <property type="match status" value="1"/>
</dbReference>
<keyword evidence="10" id="KW-1185">Reference proteome</keyword>
<feature type="non-terminal residue" evidence="9">
    <location>
        <position position="358"/>
    </location>
</feature>
<dbReference type="InterPro" id="IPR038765">
    <property type="entry name" value="Papain-like_cys_pep_sf"/>
</dbReference>
<keyword evidence="2" id="KW-0645">Protease</keyword>
<protein>
    <submittedName>
        <fullName evidence="9">Cathepsin F</fullName>
    </submittedName>
</protein>
<dbReference type="CDD" id="cd02248">
    <property type="entry name" value="Peptidase_C1A"/>
    <property type="match status" value="1"/>
</dbReference>
<dbReference type="Gene3D" id="3.90.70.10">
    <property type="entry name" value="Cysteine proteinases"/>
    <property type="match status" value="1"/>
</dbReference>
<evidence type="ECO:0000259" key="8">
    <source>
        <dbReference type="SMART" id="SM00848"/>
    </source>
</evidence>
<organism evidence="9 10">
    <name type="scientific">Paragonimus westermani</name>
    <dbReference type="NCBI Taxonomy" id="34504"/>
    <lineage>
        <taxon>Eukaryota</taxon>
        <taxon>Metazoa</taxon>
        <taxon>Spiralia</taxon>
        <taxon>Lophotrochozoa</taxon>
        <taxon>Platyhelminthes</taxon>
        <taxon>Trematoda</taxon>
        <taxon>Digenea</taxon>
        <taxon>Plagiorchiida</taxon>
        <taxon>Troglotremata</taxon>
        <taxon>Troglotrematidae</taxon>
        <taxon>Paragonimus</taxon>
    </lineage>
</organism>
<evidence type="ECO:0000313" key="10">
    <source>
        <dbReference type="Proteomes" id="UP000324629"/>
    </source>
</evidence>
<dbReference type="GO" id="GO:0006508">
    <property type="term" value="P:proteolysis"/>
    <property type="evidence" value="ECO:0007669"/>
    <property type="project" value="UniProtKB-KW"/>
</dbReference>
<comment type="similarity">
    <text evidence="1">Belongs to the peptidase C1 family.</text>
</comment>
<comment type="caution">
    <text evidence="9">The sequence shown here is derived from an EMBL/GenBank/DDBJ whole genome shotgun (WGS) entry which is preliminary data.</text>
</comment>
<dbReference type="InterPro" id="IPR039417">
    <property type="entry name" value="Peptidase_C1A_papain-like"/>
</dbReference>
<gene>
    <name evidence="9" type="ORF">DEA37_0014823</name>
</gene>
<evidence type="ECO:0000313" key="9">
    <source>
        <dbReference type="EMBL" id="KAA3671877.1"/>
    </source>
</evidence>
<dbReference type="InterPro" id="IPR000169">
    <property type="entry name" value="Pept_cys_AS"/>
</dbReference>
<dbReference type="InterPro" id="IPR025660">
    <property type="entry name" value="Pept_his_AS"/>
</dbReference>
<dbReference type="PROSITE" id="PS00139">
    <property type="entry name" value="THIOL_PROTEASE_CYS"/>
    <property type="match status" value="1"/>
</dbReference>
<dbReference type="GO" id="GO:0008234">
    <property type="term" value="F:cysteine-type peptidase activity"/>
    <property type="evidence" value="ECO:0007669"/>
    <property type="project" value="UniProtKB-KW"/>
</dbReference>